<dbReference type="InterPro" id="IPR029057">
    <property type="entry name" value="PRTase-like"/>
</dbReference>
<feature type="domain" description="Phosphoribosyltransferase" evidence="3">
    <location>
        <begin position="7"/>
        <end position="157"/>
    </location>
</feature>
<dbReference type="Gene3D" id="3.40.50.2020">
    <property type="match status" value="1"/>
</dbReference>
<dbReference type="EMBL" id="CP053586">
    <property type="protein sequence ID" value="WNZ24500.1"/>
    <property type="molecule type" value="Genomic_DNA"/>
</dbReference>
<name>A0AA96WH45_9CYAN</name>
<dbReference type="Pfam" id="PF00156">
    <property type="entry name" value="Pribosyltran"/>
    <property type="match status" value="1"/>
</dbReference>
<evidence type="ECO:0000256" key="1">
    <source>
        <dbReference type="ARBA" id="ARBA00022676"/>
    </source>
</evidence>
<evidence type="ECO:0000313" key="4">
    <source>
        <dbReference type="EMBL" id="WNZ24500.1"/>
    </source>
</evidence>
<proteinExistence type="predicted"/>
<sequence>MSDLHVSWTEYHQKIEQLAARIYQSGWEFNQIICLARGGLRVGDILSRIFDLPLAILATSSYRGPGKQSRSSLTFSRDLTMTTPNLGSHVLLVDDLVDSGESLKRTLTWLDRHYGFYVDEVRTAVLWYKACSMIAPDYYVDYLSDNPWIHQPFEVYEHMNLADLAITTSGEMTATSVADEPIDLIS</sequence>
<dbReference type="RefSeq" id="WP_316430326.1">
    <property type="nucleotide sequence ID" value="NZ_CP053586.1"/>
</dbReference>
<gene>
    <name evidence="4" type="ORF">HJG54_17665</name>
</gene>
<organism evidence="4">
    <name type="scientific">Leptolyngbya sp. NK1-12</name>
    <dbReference type="NCBI Taxonomy" id="2547451"/>
    <lineage>
        <taxon>Bacteria</taxon>
        <taxon>Bacillati</taxon>
        <taxon>Cyanobacteriota</taxon>
        <taxon>Cyanophyceae</taxon>
        <taxon>Leptolyngbyales</taxon>
        <taxon>Leptolyngbyaceae</taxon>
        <taxon>Leptolyngbya group</taxon>
        <taxon>Leptolyngbya</taxon>
    </lineage>
</organism>
<keyword evidence="1 4" id="KW-0328">Glycosyltransferase</keyword>
<accession>A0AA96WH45</accession>
<evidence type="ECO:0000259" key="3">
    <source>
        <dbReference type="Pfam" id="PF00156"/>
    </source>
</evidence>
<dbReference type="GO" id="GO:0016757">
    <property type="term" value="F:glycosyltransferase activity"/>
    <property type="evidence" value="ECO:0007669"/>
    <property type="project" value="UniProtKB-KW"/>
</dbReference>
<dbReference type="CDD" id="cd06223">
    <property type="entry name" value="PRTases_typeI"/>
    <property type="match status" value="1"/>
</dbReference>
<protein>
    <submittedName>
        <fullName evidence="4">Phosphoribosyltransferase</fullName>
    </submittedName>
</protein>
<reference evidence="4" key="1">
    <citation type="submission" date="2020-05" db="EMBL/GenBank/DDBJ databases">
        <authorList>
            <person name="Zhu T."/>
            <person name="Keshari N."/>
            <person name="Lu X."/>
        </authorList>
    </citation>
    <scope>NUCLEOTIDE SEQUENCE</scope>
    <source>
        <strain evidence="4">NK1-12</strain>
    </source>
</reference>
<keyword evidence="2" id="KW-0808">Transferase</keyword>
<dbReference type="SUPFAM" id="SSF53271">
    <property type="entry name" value="PRTase-like"/>
    <property type="match status" value="1"/>
</dbReference>
<dbReference type="InterPro" id="IPR000836">
    <property type="entry name" value="PRTase_dom"/>
</dbReference>
<dbReference type="PANTHER" id="PTHR43363">
    <property type="entry name" value="HYPOXANTHINE PHOSPHORIBOSYLTRANSFERASE"/>
    <property type="match status" value="1"/>
</dbReference>
<evidence type="ECO:0000256" key="2">
    <source>
        <dbReference type="ARBA" id="ARBA00022679"/>
    </source>
</evidence>
<dbReference type="PANTHER" id="PTHR43363:SF1">
    <property type="entry name" value="HYPOXANTHINE-GUANINE PHOSPHORIBOSYLTRANSFERASE"/>
    <property type="match status" value="1"/>
</dbReference>
<dbReference type="AlphaFoldDB" id="A0AA96WH45"/>